<reference evidence="1" key="1">
    <citation type="submission" date="2021-02" db="EMBL/GenBank/DDBJ databases">
        <authorList>
            <consortium name="DOE Joint Genome Institute"/>
            <person name="Ahrendt S."/>
            <person name="Looney B.P."/>
            <person name="Miyauchi S."/>
            <person name="Morin E."/>
            <person name="Drula E."/>
            <person name="Courty P.E."/>
            <person name="Chicoki N."/>
            <person name="Fauchery L."/>
            <person name="Kohler A."/>
            <person name="Kuo A."/>
            <person name="Labutti K."/>
            <person name="Pangilinan J."/>
            <person name="Lipzen A."/>
            <person name="Riley R."/>
            <person name="Andreopoulos W."/>
            <person name="He G."/>
            <person name="Johnson J."/>
            <person name="Barry K.W."/>
            <person name="Grigoriev I.V."/>
            <person name="Nagy L."/>
            <person name="Hibbett D."/>
            <person name="Henrissat B."/>
            <person name="Matheny P.B."/>
            <person name="Labbe J."/>
            <person name="Martin F."/>
        </authorList>
    </citation>
    <scope>NUCLEOTIDE SEQUENCE</scope>
    <source>
        <strain evidence="1">EC-137</strain>
    </source>
</reference>
<protein>
    <submittedName>
        <fullName evidence="1">Fungalysin metallopeptidase-domain-containing protein</fullName>
    </submittedName>
</protein>
<dbReference type="EMBL" id="MU273511">
    <property type="protein sequence ID" value="KAI0033845.1"/>
    <property type="molecule type" value="Genomic_DNA"/>
</dbReference>
<sequence>MSSSHELLKTVLVAMACASTTIAAPFVPTLKHETHRVRLVGRDSALKLETFHPPSMFETFGTEGLDHPLAKREGFDLENAAAAFVQTKLGVGSDAVEIHSSFVSDVSQNAFVKQKSNGITFSNAVANVAFNIEGKVASFSSSFVKPDSIADTIPTVSLEDAIKTAEETLNGSANNHPATLEYLVLGDNTAILTHVIQVENDSGMWVEAFVDAHENKVVSITDFVTSLTYRVLPIQKEIVTQGFETLVNPENAATSPSGWVTTTTTAGNNAIAFKSSQTTGVASQSSSGSFVFTQDPAQAPTVSANLNAAIVNAFYVVNSIHDISYLYGFTESAFNFQNNNFGKGGAGNDRVTISVQDSAGIDNADFATPADGTSGRMRMFLWDLTNPQRDGSLENDIVSHENTHGITNRMTGGGTGRCLQTTEAGGMGEGWSDTMADWLEQTSTIGDYVLGQYVINNPAGIRTHPYSRSATTNPLNYASLKTLTEVHAIGEVWANTLHNVLAALVDANGWSDTAKTDVSGTAGNVVFMHLFIDALAIQPCNPTFLTARDAIIQADANRYAGANRCTLWRAFASKGLGFNAVSHNNDSTLPSGC</sequence>
<evidence type="ECO:0000313" key="2">
    <source>
        <dbReference type="Proteomes" id="UP000814128"/>
    </source>
</evidence>
<dbReference type="Proteomes" id="UP000814128">
    <property type="component" value="Unassembled WGS sequence"/>
</dbReference>
<comment type="caution">
    <text evidence="1">The sequence shown here is derived from an EMBL/GenBank/DDBJ whole genome shotgun (WGS) entry which is preliminary data.</text>
</comment>
<reference evidence="1" key="2">
    <citation type="journal article" date="2022" name="New Phytol.">
        <title>Evolutionary transition to the ectomycorrhizal habit in the genomes of a hyperdiverse lineage of mushroom-forming fungi.</title>
        <authorList>
            <person name="Looney B."/>
            <person name="Miyauchi S."/>
            <person name="Morin E."/>
            <person name="Drula E."/>
            <person name="Courty P.E."/>
            <person name="Kohler A."/>
            <person name="Kuo A."/>
            <person name="LaButti K."/>
            <person name="Pangilinan J."/>
            <person name="Lipzen A."/>
            <person name="Riley R."/>
            <person name="Andreopoulos W."/>
            <person name="He G."/>
            <person name="Johnson J."/>
            <person name="Nolan M."/>
            <person name="Tritt A."/>
            <person name="Barry K.W."/>
            <person name="Grigoriev I.V."/>
            <person name="Nagy L.G."/>
            <person name="Hibbett D."/>
            <person name="Henrissat B."/>
            <person name="Matheny P.B."/>
            <person name="Labbe J."/>
            <person name="Martin F.M."/>
        </authorList>
    </citation>
    <scope>NUCLEOTIDE SEQUENCE</scope>
    <source>
        <strain evidence="1">EC-137</strain>
    </source>
</reference>
<evidence type="ECO:0000313" key="1">
    <source>
        <dbReference type="EMBL" id="KAI0033845.1"/>
    </source>
</evidence>
<organism evidence="1 2">
    <name type="scientific">Vararia minispora EC-137</name>
    <dbReference type="NCBI Taxonomy" id="1314806"/>
    <lineage>
        <taxon>Eukaryota</taxon>
        <taxon>Fungi</taxon>
        <taxon>Dikarya</taxon>
        <taxon>Basidiomycota</taxon>
        <taxon>Agaricomycotina</taxon>
        <taxon>Agaricomycetes</taxon>
        <taxon>Russulales</taxon>
        <taxon>Lachnocladiaceae</taxon>
        <taxon>Vararia</taxon>
    </lineage>
</organism>
<gene>
    <name evidence="1" type="ORF">K488DRAFT_46885</name>
</gene>
<accession>A0ACB8QQH2</accession>
<proteinExistence type="predicted"/>
<name>A0ACB8QQH2_9AGAM</name>
<keyword evidence="2" id="KW-1185">Reference proteome</keyword>